<comment type="caution">
    <text evidence="1">The sequence shown here is derived from an EMBL/GenBank/DDBJ whole genome shotgun (WGS) entry which is preliminary data.</text>
</comment>
<dbReference type="Proteomes" id="UP001372526">
    <property type="component" value="Unassembled WGS sequence"/>
</dbReference>
<evidence type="ECO:0008006" key="3">
    <source>
        <dbReference type="Google" id="ProtNLM"/>
    </source>
</evidence>
<evidence type="ECO:0000313" key="1">
    <source>
        <dbReference type="EMBL" id="MEI4801614.1"/>
    </source>
</evidence>
<evidence type="ECO:0000313" key="2">
    <source>
        <dbReference type="Proteomes" id="UP001372526"/>
    </source>
</evidence>
<keyword evidence="2" id="KW-1185">Reference proteome</keyword>
<dbReference type="EMBL" id="JBAWSX010000004">
    <property type="protein sequence ID" value="MEI4801614.1"/>
    <property type="molecule type" value="Genomic_DNA"/>
</dbReference>
<organism evidence="1 2">
    <name type="scientific">Bacillus bruguierae</name>
    <dbReference type="NCBI Taxonomy" id="3127667"/>
    <lineage>
        <taxon>Bacteria</taxon>
        <taxon>Bacillati</taxon>
        <taxon>Bacillota</taxon>
        <taxon>Bacilli</taxon>
        <taxon>Bacillales</taxon>
        <taxon>Bacillaceae</taxon>
        <taxon>Bacillus</taxon>
    </lineage>
</organism>
<accession>A0ABU8FG02</accession>
<name>A0ABU8FG02_9BACI</name>
<gene>
    <name evidence="1" type="ORF">WAZ07_09775</name>
</gene>
<sequence>MLIEKNFDKRKWRAYMTNYSLPNFIIKERGKVSECFIKLRIYDFYAALKFVGELPYGRNSNRSDYELVMSEGKGTCSTKHALLSALCKEQGVEEIKLITGIYEMNENNTPGVGNVLRMHGLNSIPEAHCYLKYKNERFDFTRINVNGEPIEEFLIEQQIEPYQIGDFKTDFHCSYIPIWLEKNKLDQKFDLDRLWKAREECIKELSAT</sequence>
<dbReference type="RefSeq" id="WP_336472275.1">
    <property type="nucleotide sequence ID" value="NZ_JBAWSX010000004.1"/>
</dbReference>
<proteinExistence type="predicted"/>
<reference evidence="1 2" key="1">
    <citation type="submission" date="2024-01" db="EMBL/GenBank/DDBJ databases">
        <title>Seven novel Bacillus-like species.</title>
        <authorList>
            <person name="Liu G."/>
        </authorList>
    </citation>
    <scope>NUCLEOTIDE SEQUENCE [LARGE SCALE GENOMIC DNA]</scope>
    <source>
        <strain evidence="1 2">FJAT-51639</strain>
    </source>
</reference>
<protein>
    <recommendedName>
        <fullName evidence="3">Transglutaminase-like domain-containing protein</fullName>
    </recommendedName>
</protein>